<organism evidence="1 2">
    <name type="scientific">Alteromonas sediminis</name>
    <dbReference type="NCBI Taxonomy" id="2259342"/>
    <lineage>
        <taxon>Bacteria</taxon>
        <taxon>Pseudomonadati</taxon>
        <taxon>Pseudomonadota</taxon>
        <taxon>Gammaproteobacteria</taxon>
        <taxon>Alteromonadales</taxon>
        <taxon>Alteromonadaceae</taxon>
        <taxon>Alteromonas/Salinimonas group</taxon>
        <taxon>Alteromonas</taxon>
    </lineage>
</organism>
<dbReference type="EMBL" id="RPOK01000001">
    <property type="protein sequence ID" value="RPJ68224.1"/>
    <property type="molecule type" value="Genomic_DNA"/>
</dbReference>
<evidence type="ECO:0000313" key="2">
    <source>
        <dbReference type="Proteomes" id="UP000275281"/>
    </source>
</evidence>
<dbReference type="Proteomes" id="UP000275281">
    <property type="component" value="Unassembled WGS sequence"/>
</dbReference>
<comment type="caution">
    <text evidence="1">The sequence shown here is derived from an EMBL/GenBank/DDBJ whole genome shotgun (WGS) entry which is preliminary data.</text>
</comment>
<gene>
    <name evidence="1" type="ORF">DRW07_02105</name>
</gene>
<reference evidence="1 2" key="1">
    <citation type="submission" date="2018-11" db="EMBL/GenBank/DDBJ databases">
        <authorList>
            <person name="Ye M.-Q."/>
            <person name="Du Z.-J."/>
        </authorList>
    </citation>
    <scope>NUCLEOTIDE SEQUENCE [LARGE SCALE GENOMIC DNA]</scope>
    <source>
        <strain evidence="1 2">U0105</strain>
    </source>
</reference>
<keyword evidence="2" id="KW-1185">Reference proteome</keyword>
<evidence type="ECO:0000313" key="1">
    <source>
        <dbReference type="EMBL" id="RPJ68224.1"/>
    </source>
</evidence>
<dbReference type="AlphaFoldDB" id="A0A3N5ZAR5"/>
<dbReference type="RefSeq" id="WP_124026226.1">
    <property type="nucleotide sequence ID" value="NZ_JBHRSN010000005.1"/>
</dbReference>
<sequence length="115" mass="13262">MTSLSQTDDGRFTATVEPESVTLFECDNPKVSIVFHRNLQEQCEYVSVSYGIATTNSHGMLYDKRIFLIHEYAALLPFEKDIVSYITQCEHRHCYFEAFLNLSVHAFFRGINRAS</sequence>
<protein>
    <submittedName>
        <fullName evidence="1">Uncharacterized protein</fullName>
    </submittedName>
</protein>
<proteinExistence type="predicted"/>
<accession>A0A3N5ZAR5</accession>
<name>A0A3N5ZAR5_9ALTE</name>